<sequence precursor="true">MGAVALVALLAACGSGGSGDSEPTGDGGGTAGPPPDPERDQHAACTRTATPPPGGATSSAAGGAQATLGTALVGLGGVSPDGCSVYVGRDPEGRLRGDEGWIGVGDEFEVGGGTAMLVSVERRAAGDEGTGTGGYGATFWFSPDEPATP</sequence>
<dbReference type="AlphaFoldDB" id="F7ZZI1"/>
<feature type="compositionally biased region" description="Gly residues" evidence="1">
    <location>
        <begin position="15"/>
        <end position="31"/>
    </location>
</feature>
<gene>
    <name evidence="2" type="ordered locus">Celgi_0808</name>
</gene>
<accession>F7ZZI1</accession>
<keyword evidence="3" id="KW-1185">Reference proteome</keyword>
<dbReference type="STRING" id="593907.Celgi_0808"/>
<evidence type="ECO:0000313" key="2">
    <source>
        <dbReference type="EMBL" id="AEI11327.1"/>
    </source>
</evidence>
<name>F7ZZI1_CELGA</name>
<proteinExistence type="predicted"/>
<organism evidence="2 3">
    <name type="scientific">Cellulomonas gilvus (strain ATCC 13127 / NRRL B-14078)</name>
    <name type="common">Cellvibrio gilvus</name>
    <dbReference type="NCBI Taxonomy" id="593907"/>
    <lineage>
        <taxon>Bacteria</taxon>
        <taxon>Bacillati</taxon>
        <taxon>Actinomycetota</taxon>
        <taxon>Actinomycetes</taxon>
        <taxon>Micrococcales</taxon>
        <taxon>Cellulomonadaceae</taxon>
        <taxon>Cellulomonas</taxon>
    </lineage>
</organism>
<dbReference type="KEGG" id="cga:Celgi_0808"/>
<feature type="compositionally biased region" description="Low complexity" evidence="1">
    <location>
        <begin position="43"/>
        <end position="63"/>
    </location>
</feature>
<feature type="region of interest" description="Disordered" evidence="1">
    <location>
        <begin position="15"/>
        <end position="63"/>
    </location>
</feature>
<evidence type="ECO:0000256" key="1">
    <source>
        <dbReference type="SAM" id="MobiDB-lite"/>
    </source>
</evidence>
<evidence type="ECO:0000313" key="3">
    <source>
        <dbReference type="Proteomes" id="UP000000485"/>
    </source>
</evidence>
<reference evidence="3" key="1">
    <citation type="submission" date="2011-04" db="EMBL/GenBank/DDBJ databases">
        <title>Complete sequence of Cellvibrio gilvus ATCC 13127.</title>
        <authorList>
            <person name="Lucas S."/>
            <person name="Han J."/>
            <person name="Lapidus A."/>
            <person name="Cheng J.-F."/>
            <person name="Goodwin L."/>
            <person name="Pitluck S."/>
            <person name="Peters L."/>
            <person name="Munk A."/>
            <person name="Detter J.C."/>
            <person name="Han C."/>
            <person name="Tapia R."/>
            <person name="Land M."/>
            <person name="Hauser L."/>
            <person name="Kyrpides N."/>
            <person name="Ivanova N."/>
            <person name="Ovchinnikova G."/>
            <person name="Pagani I."/>
            <person name="Mead D."/>
            <person name="Brumm P."/>
            <person name="Woyke T."/>
        </authorList>
    </citation>
    <scope>NUCLEOTIDE SEQUENCE [LARGE SCALE GENOMIC DNA]</scope>
    <source>
        <strain evidence="3">ATCC 13127 / NRRL B-14078</strain>
    </source>
</reference>
<dbReference type="Proteomes" id="UP000000485">
    <property type="component" value="Chromosome"/>
</dbReference>
<dbReference type="HOGENOM" id="CLU_1746356_0_0_11"/>
<dbReference type="EMBL" id="CP002665">
    <property type="protein sequence ID" value="AEI11327.1"/>
    <property type="molecule type" value="Genomic_DNA"/>
</dbReference>
<protein>
    <recommendedName>
        <fullName evidence="4">Lipoprotein</fullName>
    </recommendedName>
</protein>
<feature type="region of interest" description="Disordered" evidence="1">
    <location>
        <begin position="126"/>
        <end position="149"/>
    </location>
</feature>
<evidence type="ECO:0008006" key="4">
    <source>
        <dbReference type="Google" id="ProtNLM"/>
    </source>
</evidence>